<organism evidence="4">
    <name type="scientific">Gongylonema pulchrum</name>
    <dbReference type="NCBI Taxonomy" id="637853"/>
    <lineage>
        <taxon>Eukaryota</taxon>
        <taxon>Metazoa</taxon>
        <taxon>Ecdysozoa</taxon>
        <taxon>Nematoda</taxon>
        <taxon>Chromadorea</taxon>
        <taxon>Rhabditida</taxon>
        <taxon>Spirurina</taxon>
        <taxon>Spiruromorpha</taxon>
        <taxon>Spiruroidea</taxon>
        <taxon>Gongylonematidae</taxon>
        <taxon>Gongylonema</taxon>
    </lineage>
</organism>
<dbReference type="InterPro" id="IPR004092">
    <property type="entry name" value="Mbt"/>
</dbReference>
<reference evidence="4" key="1">
    <citation type="submission" date="2016-06" db="UniProtKB">
        <authorList>
            <consortium name="WormBaseParasite"/>
        </authorList>
    </citation>
    <scope>IDENTIFICATION</scope>
</reference>
<dbReference type="EMBL" id="UYRT01103706">
    <property type="protein sequence ID" value="VDN43750.1"/>
    <property type="molecule type" value="Genomic_DNA"/>
</dbReference>
<dbReference type="PROSITE" id="PS51079">
    <property type="entry name" value="MBT"/>
    <property type="match status" value="1"/>
</dbReference>
<accession>A0A183EVV6</accession>
<dbReference type="WBParaSite" id="GPUH_0002512701-mRNA-1">
    <property type="protein sequence ID" value="GPUH_0002512701-mRNA-1"/>
    <property type="gene ID" value="GPUH_0002512701"/>
</dbReference>
<feature type="repeat" description="MBT" evidence="1">
    <location>
        <begin position="21"/>
        <end position="133"/>
    </location>
</feature>
<gene>
    <name evidence="2" type="ORF">GPUH_LOCUS25098</name>
</gene>
<reference evidence="2 3" key="2">
    <citation type="submission" date="2018-11" db="EMBL/GenBank/DDBJ databases">
        <authorList>
            <consortium name="Pathogen Informatics"/>
        </authorList>
    </citation>
    <scope>NUCLEOTIDE SEQUENCE [LARGE SCALE GENOMIC DNA]</scope>
</reference>
<dbReference type="OrthoDB" id="8188861at2759"/>
<evidence type="ECO:0000256" key="1">
    <source>
        <dbReference type="PROSITE-ProRule" id="PRU00459"/>
    </source>
</evidence>
<evidence type="ECO:0000313" key="4">
    <source>
        <dbReference type="WBParaSite" id="GPUH_0002512701-mRNA-1"/>
    </source>
</evidence>
<name>A0A183EVV6_9BILA</name>
<dbReference type="AlphaFoldDB" id="A0A183EVV6"/>
<sequence>MPLRYRPVLSSVGCKSVEGSYSWFSYLETMLFDMKSNGYSDFDCEKYAVPVKRFHQAPFAEYMRYLDNNFEVEVALMSDYDYDILPLKLYWFARVVKVAGYRLLLRYEGMDRESDDTFDFWVSIGSRDFKPLG</sequence>
<keyword evidence="3" id="KW-1185">Reference proteome</keyword>
<dbReference type="Gene3D" id="2.30.30.140">
    <property type="match status" value="1"/>
</dbReference>
<dbReference type="Proteomes" id="UP000271098">
    <property type="component" value="Unassembled WGS sequence"/>
</dbReference>
<proteinExistence type="predicted"/>
<dbReference type="GO" id="GO:0005634">
    <property type="term" value="C:nucleus"/>
    <property type="evidence" value="ECO:0007669"/>
    <property type="project" value="InterPro"/>
</dbReference>
<dbReference type="GO" id="GO:0006355">
    <property type="term" value="P:regulation of DNA-templated transcription"/>
    <property type="evidence" value="ECO:0007669"/>
    <property type="project" value="InterPro"/>
</dbReference>
<evidence type="ECO:0000313" key="3">
    <source>
        <dbReference type="Proteomes" id="UP000271098"/>
    </source>
</evidence>
<dbReference type="SUPFAM" id="SSF63748">
    <property type="entry name" value="Tudor/PWWP/MBT"/>
    <property type="match status" value="1"/>
</dbReference>
<dbReference type="Pfam" id="PF02820">
    <property type="entry name" value="MBT"/>
    <property type="match status" value="1"/>
</dbReference>
<evidence type="ECO:0000313" key="2">
    <source>
        <dbReference type="EMBL" id="VDN43750.1"/>
    </source>
</evidence>
<protein>
    <submittedName>
        <fullName evidence="4">DUF1919 domain-containing protein</fullName>
    </submittedName>
</protein>